<protein>
    <submittedName>
        <fullName evidence="1">Phage-associated protein, BcepMu gp16 family</fullName>
    </submittedName>
</protein>
<dbReference type="InterPro" id="IPR026365">
    <property type="entry name" value="BcepMu_gp16"/>
</dbReference>
<dbReference type="STRING" id="34061.B0189_01655"/>
<sequence>MTTKTVQQVKAEYRAKGIPIAQVAREQGWTPQEVYKVFNGQAKGHFGRSHDIAVFFGLKQGEMRV</sequence>
<proteinExistence type="predicted"/>
<name>A0A1N7DHN9_9GAMM</name>
<gene>
    <name evidence="1" type="ORF">SAMN02745664_101270</name>
</gene>
<dbReference type="NCBIfam" id="TIGR04111">
    <property type="entry name" value="BcepMu_gp16"/>
    <property type="match status" value="1"/>
</dbReference>
<reference evidence="2" key="1">
    <citation type="submission" date="2017-01" db="EMBL/GenBank/DDBJ databases">
        <authorList>
            <person name="Varghese N."/>
            <person name="Submissions S."/>
        </authorList>
    </citation>
    <scope>NUCLEOTIDE SEQUENCE [LARGE SCALE GENOMIC DNA]</scope>
    <source>
        <strain evidence="2">DSM 21768</strain>
    </source>
</reference>
<keyword evidence="2" id="KW-1185">Reference proteome</keyword>
<dbReference type="Proteomes" id="UP000187495">
    <property type="component" value="Unassembled WGS sequence"/>
</dbReference>
<dbReference type="EMBL" id="FTNU01000001">
    <property type="protein sequence ID" value="SIR75265.1"/>
    <property type="molecule type" value="Genomic_DNA"/>
</dbReference>
<accession>A0A1N7DHN9</accession>
<dbReference type="RefSeq" id="WP_076554436.1">
    <property type="nucleotide sequence ID" value="NZ_FTNU01000001.1"/>
</dbReference>
<dbReference type="AlphaFoldDB" id="A0A1N7DHN9"/>
<organism evidence="1 2">
    <name type="scientific">Moraxella cuniculi DSM 21768</name>
    <dbReference type="NCBI Taxonomy" id="1122245"/>
    <lineage>
        <taxon>Bacteria</taxon>
        <taxon>Pseudomonadati</taxon>
        <taxon>Pseudomonadota</taxon>
        <taxon>Gammaproteobacteria</taxon>
        <taxon>Moraxellales</taxon>
        <taxon>Moraxellaceae</taxon>
        <taxon>Moraxella</taxon>
    </lineage>
</organism>
<evidence type="ECO:0000313" key="2">
    <source>
        <dbReference type="Proteomes" id="UP000187495"/>
    </source>
</evidence>
<evidence type="ECO:0000313" key="1">
    <source>
        <dbReference type="EMBL" id="SIR75265.1"/>
    </source>
</evidence>